<sequence length="194" mass="21106">MSILLIPAPQTTSFPLVYQNVDHPRSTLPPPTPRSLPEIEAVESSLTFPTFTATTAWDLGCRLRTRLLAFPTATVISISLANSNQLLFHSVTHPGGTAPDNDSWVARKRKTVLRWGRSTWWMHCKMGGDEAAFKAKYALGESAGEYAIHGGGVPVRVKGVEGVIGVIVVSGLKQEQDHQVVVETIKEYLADQGS</sequence>
<dbReference type="Proteomes" id="UP001172680">
    <property type="component" value="Unassembled WGS sequence"/>
</dbReference>
<dbReference type="EMBL" id="JAPDRP010000021">
    <property type="protein sequence ID" value="KAJ9638369.1"/>
    <property type="molecule type" value="Genomic_DNA"/>
</dbReference>
<evidence type="ECO:0000313" key="1">
    <source>
        <dbReference type="EMBL" id="KAJ9638369.1"/>
    </source>
</evidence>
<name>A0ACC2YSJ9_9PEZI</name>
<evidence type="ECO:0000313" key="2">
    <source>
        <dbReference type="Proteomes" id="UP001172680"/>
    </source>
</evidence>
<gene>
    <name evidence="1" type="ORF">H2199_007057</name>
</gene>
<reference evidence="1" key="1">
    <citation type="submission" date="2022-10" db="EMBL/GenBank/DDBJ databases">
        <title>Culturing micro-colonial fungi from biological soil crusts in the Mojave desert and describing Neophaeococcomyces mojavensis, and introducing the new genera and species Taxawa tesnikishii.</title>
        <authorList>
            <person name="Kurbessoian T."/>
            <person name="Stajich J.E."/>
        </authorList>
    </citation>
    <scope>NUCLEOTIDE SEQUENCE</scope>
    <source>
        <strain evidence="1">JES_115</strain>
    </source>
</reference>
<accession>A0ACC2YSJ9</accession>
<comment type="caution">
    <text evidence="1">The sequence shown here is derived from an EMBL/GenBank/DDBJ whole genome shotgun (WGS) entry which is preliminary data.</text>
</comment>
<protein>
    <submittedName>
        <fullName evidence="1">Uncharacterized protein</fullName>
    </submittedName>
</protein>
<proteinExistence type="predicted"/>
<keyword evidence="2" id="KW-1185">Reference proteome</keyword>
<organism evidence="1 2">
    <name type="scientific">Coniosporium tulheliwenetii</name>
    <dbReference type="NCBI Taxonomy" id="3383036"/>
    <lineage>
        <taxon>Eukaryota</taxon>
        <taxon>Fungi</taxon>
        <taxon>Dikarya</taxon>
        <taxon>Ascomycota</taxon>
        <taxon>Pezizomycotina</taxon>
        <taxon>Dothideomycetes</taxon>
        <taxon>Dothideomycetes incertae sedis</taxon>
        <taxon>Coniosporium</taxon>
    </lineage>
</organism>